<feature type="compositionally biased region" description="Basic and acidic residues" evidence="1">
    <location>
        <begin position="74"/>
        <end position="84"/>
    </location>
</feature>
<dbReference type="HOGENOM" id="CLU_2612676_0_0_1"/>
<sequence length="84" mass="9659">MELVRLDDKRAQLTWAADLEQDFIVSKKATITHPIGRATVTWLQSTRDPHPMGVRESITSESKAKGARMHQTKTKQERQWEAKT</sequence>
<evidence type="ECO:0000313" key="3">
    <source>
        <dbReference type="Proteomes" id="UP000008063"/>
    </source>
</evidence>
<gene>
    <name evidence="2" type="ORF">SERLA73DRAFT_130273</name>
</gene>
<organism evidence="3">
    <name type="scientific">Serpula lacrymans var. lacrymans (strain S7.3)</name>
    <name type="common">Dry rot fungus</name>
    <dbReference type="NCBI Taxonomy" id="936435"/>
    <lineage>
        <taxon>Eukaryota</taxon>
        <taxon>Fungi</taxon>
        <taxon>Dikarya</taxon>
        <taxon>Basidiomycota</taxon>
        <taxon>Agaricomycotina</taxon>
        <taxon>Agaricomycetes</taxon>
        <taxon>Agaricomycetidae</taxon>
        <taxon>Boletales</taxon>
        <taxon>Coniophorineae</taxon>
        <taxon>Serpulaceae</taxon>
        <taxon>Serpula</taxon>
    </lineage>
</organism>
<dbReference type="InParanoid" id="F8PJV5"/>
<name>F8PJV5_SERL3</name>
<dbReference type="EMBL" id="GL945475">
    <property type="protein sequence ID" value="EGO03777.1"/>
    <property type="molecule type" value="Genomic_DNA"/>
</dbReference>
<dbReference type="AlphaFoldDB" id="F8PJV5"/>
<keyword evidence="3" id="KW-1185">Reference proteome</keyword>
<evidence type="ECO:0000256" key="1">
    <source>
        <dbReference type="SAM" id="MobiDB-lite"/>
    </source>
</evidence>
<feature type="region of interest" description="Disordered" evidence="1">
    <location>
        <begin position="44"/>
        <end position="84"/>
    </location>
</feature>
<dbReference type="Proteomes" id="UP000008063">
    <property type="component" value="Unassembled WGS sequence"/>
</dbReference>
<evidence type="ECO:0000313" key="2">
    <source>
        <dbReference type="EMBL" id="EGO03777.1"/>
    </source>
</evidence>
<proteinExistence type="predicted"/>
<reference evidence="3" key="1">
    <citation type="journal article" date="2011" name="Science">
        <title>The plant cell wall-decomposing machinery underlies the functional diversity of forest fungi.</title>
        <authorList>
            <person name="Eastwood D.C."/>
            <person name="Floudas D."/>
            <person name="Binder M."/>
            <person name="Majcherczyk A."/>
            <person name="Schneider P."/>
            <person name="Aerts A."/>
            <person name="Asiegbu F.O."/>
            <person name="Baker S.E."/>
            <person name="Barry K."/>
            <person name="Bendiksby M."/>
            <person name="Blumentritt M."/>
            <person name="Coutinho P.M."/>
            <person name="Cullen D."/>
            <person name="de Vries R.P."/>
            <person name="Gathman A."/>
            <person name="Goodell B."/>
            <person name="Henrissat B."/>
            <person name="Ihrmark K."/>
            <person name="Kauserud H."/>
            <person name="Kohler A."/>
            <person name="LaButti K."/>
            <person name="Lapidus A."/>
            <person name="Lavin J.L."/>
            <person name="Lee Y.-H."/>
            <person name="Lindquist E."/>
            <person name="Lilly W."/>
            <person name="Lucas S."/>
            <person name="Morin E."/>
            <person name="Murat C."/>
            <person name="Oguiza J.A."/>
            <person name="Park J."/>
            <person name="Pisabarro A.G."/>
            <person name="Riley R."/>
            <person name="Rosling A."/>
            <person name="Salamov A."/>
            <person name="Schmidt O."/>
            <person name="Schmutz J."/>
            <person name="Skrede I."/>
            <person name="Stenlid J."/>
            <person name="Wiebenga A."/>
            <person name="Xie X."/>
            <person name="Kuees U."/>
            <person name="Hibbett D.S."/>
            <person name="Hoffmeister D."/>
            <person name="Hoegberg N."/>
            <person name="Martin F."/>
            <person name="Grigoriev I.V."/>
            <person name="Watkinson S.C."/>
        </authorList>
    </citation>
    <scope>NUCLEOTIDE SEQUENCE [LARGE SCALE GENOMIC DNA]</scope>
    <source>
        <strain evidence="3">strain S7.3</strain>
    </source>
</reference>
<protein>
    <submittedName>
        <fullName evidence="2">Uncharacterized protein</fullName>
    </submittedName>
</protein>
<accession>F8PJV5</accession>